<dbReference type="KEGG" id="dsc:ABOD76_01245"/>
<dbReference type="Gene3D" id="1.10.10.10">
    <property type="entry name" value="Winged helix-like DNA-binding domain superfamily/Winged helix DNA-binding domain"/>
    <property type="match status" value="1"/>
</dbReference>
<evidence type="ECO:0000256" key="2">
    <source>
        <dbReference type="ARBA" id="ARBA00023125"/>
    </source>
</evidence>
<dbReference type="InterPro" id="IPR027417">
    <property type="entry name" value="P-loop_NTPase"/>
</dbReference>
<dbReference type="InterPro" id="IPR005158">
    <property type="entry name" value="BTAD"/>
</dbReference>
<feature type="domain" description="OmpR/PhoB-type" evidence="3">
    <location>
        <begin position="18"/>
        <end position="93"/>
    </location>
</feature>
<dbReference type="SMART" id="SM01043">
    <property type="entry name" value="BTAD"/>
    <property type="match status" value="1"/>
</dbReference>
<keyword evidence="5" id="KW-0614">Plasmid</keyword>
<evidence type="ECO:0000259" key="4">
    <source>
        <dbReference type="SMART" id="SM01043"/>
    </source>
</evidence>
<dbReference type="InterPro" id="IPR051677">
    <property type="entry name" value="AfsR-DnrI-RedD_regulator"/>
</dbReference>
<keyword evidence="2" id="KW-0238">DNA-binding</keyword>
<dbReference type="Pfam" id="PF03704">
    <property type="entry name" value="BTAD"/>
    <property type="match status" value="1"/>
</dbReference>
<organism evidence="5">
    <name type="scientific">Deinococcus sonorensis KR-87</name>
    <dbReference type="NCBI Taxonomy" id="694439"/>
    <lineage>
        <taxon>Bacteria</taxon>
        <taxon>Thermotogati</taxon>
        <taxon>Deinococcota</taxon>
        <taxon>Deinococci</taxon>
        <taxon>Deinococcales</taxon>
        <taxon>Deinococcaceae</taxon>
        <taxon>Deinococcus</taxon>
    </lineage>
</organism>
<dbReference type="GO" id="GO:0006355">
    <property type="term" value="P:regulation of DNA-templated transcription"/>
    <property type="evidence" value="ECO:0007669"/>
    <property type="project" value="InterPro"/>
</dbReference>
<gene>
    <name evidence="5" type="ORF">ABOD76_01245</name>
</gene>
<evidence type="ECO:0000256" key="1">
    <source>
        <dbReference type="ARBA" id="ARBA00005820"/>
    </source>
</evidence>
<geneLocation type="plasmid" evidence="5">
    <name>pDson04</name>
</geneLocation>
<dbReference type="GO" id="GO:0003677">
    <property type="term" value="F:DNA binding"/>
    <property type="evidence" value="ECO:0007669"/>
    <property type="project" value="UniProtKB-KW"/>
</dbReference>
<dbReference type="SMART" id="SM00862">
    <property type="entry name" value="Trans_reg_C"/>
    <property type="match status" value="1"/>
</dbReference>
<feature type="domain" description="Bacterial transcriptional activator" evidence="4">
    <location>
        <begin position="99"/>
        <end position="226"/>
    </location>
</feature>
<proteinExistence type="inferred from homology"/>
<evidence type="ECO:0000313" key="5">
    <source>
        <dbReference type="EMBL" id="XBV83383.1"/>
    </source>
</evidence>
<dbReference type="EMBL" id="CP158296">
    <property type="protein sequence ID" value="XBV83383.1"/>
    <property type="molecule type" value="Genomic_DNA"/>
</dbReference>
<dbReference type="InterPro" id="IPR001867">
    <property type="entry name" value="OmpR/PhoB-type_DNA-bd"/>
</dbReference>
<dbReference type="SUPFAM" id="SSF48452">
    <property type="entry name" value="TPR-like"/>
    <property type="match status" value="3"/>
</dbReference>
<dbReference type="SUPFAM" id="SSF52540">
    <property type="entry name" value="P-loop containing nucleoside triphosphate hydrolases"/>
    <property type="match status" value="1"/>
</dbReference>
<dbReference type="PANTHER" id="PTHR35807">
    <property type="entry name" value="TRANSCRIPTIONAL REGULATOR REDD-RELATED"/>
    <property type="match status" value="1"/>
</dbReference>
<dbReference type="InterPro" id="IPR011990">
    <property type="entry name" value="TPR-like_helical_dom_sf"/>
</dbReference>
<dbReference type="Gene3D" id="1.25.40.10">
    <property type="entry name" value="Tetratricopeptide repeat domain"/>
    <property type="match status" value="1"/>
</dbReference>
<sequence length="1004" mass="108658">MSVLELRLLGPPELWVDGTLRPLSTRKAVAMLAYLALRPGPQARETLASLLWTDSDPAVARSALRNALSSLRRALGDASERLVTDHETVQLCLETQDRVDVRQLAGGRPDVLRGPFLEGLALPGSDEFQAWLTLQRELMLAQAERAYDASTRADLATAPAQAADTARRWVALDPLHERAWRRLIQALLNAGQRHAARDALEACRATLQAELGLAPAPETLALERLLVMDAPVVEGPARTADPAALFVGRHRELETLMGAFQRARQGEVEAVMLTGEPGIGKTRLVKALTDRIRGAGARVLQGRALTTSPAAFGVWTDLLRDPQALASLPQLRIEPVWRTQLSRLLPELSHDTPDPAPDVNDALLFEALARTCVQLAGDAPLVLVFDDLHWADRQSLEAAQYVVHRLAQTRTPTLLIGTIRSEALGPAAPLGAWLTRLGRDVPVQHLALTPLSERESEALVAGAAAGADVREVAAWLHEHSLGQPLYLTQALRDLLERGAIDQSGSRWRLHDPEGLGPLPGVRAVIEERCARLPPAALAAAQACVVLGAQATFDRVGLVADLSEEHTLLGTEALLQAGLMLEQAAGDGVRYRPSHDRIRETLEAGLSAGRARLLHRRALQALGSQGPPDLLARHALQAGLPAQARCWLRRHAEAADRQGFVKVSREALEQALSLGPDDTERAELLLLLAEACERQGDLAGQQQAGQEALDIARRLHASSLVVQALNRLAWLCQEDVEAARPLSQEALALSRTLEEPSLLVSSLQGVARSYRQENPQLAMQLQQEAMALLKRLGDPKRLGHGHMNMAYCHEALGQREAALRHLQAAAPAFRQAGHALLESLALGELGVWLLQAGQPGEAGPALQRAVELRERSRPLAPVLRAVWAAALVQTHGAEAGWAVLRPSLSEPATEQFGRFTLFWAAEFLLAGGWPEEAVILTETALAGPALPSELRQFAASRLAQAVAMIPPAVLEHSRETGQRLTVQEGIARLRVLAAEHQPEGRPSKP</sequence>
<dbReference type="InterPro" id="IPR036388">
    <property type="entry name" value="WH-like_DNA-bd_sf"/>
</dbReference>
<name>A0AAU7U4K7_9DEIO</name>
<dbReference type="Pfam" id="PF13191">
    <property type="entry name" value="AAA_16"/>
    <property type="match status" value="1"/>
</dbReference>
<evidence type="ECO:0000259" key="3">
    <source>
        <dbReference type="SMART" id="SM00862"/>
    </source>
</evidence>
<dbReference type="InterPro" id="IPR041664">
    <property type="entry name" value="AAA_16"/>
</dbReference>
<protein>
    <submittedName>
        <fullName evidence="5">AAA family ATPase</fullName>
    </submittedName>
</protein>
<reference evidence="5" key="1">
    <citation type="submission" date="2024-06" db="EMBL/GenBank/DDBJ databases">
        <title>Draft Genome Sequence of Deinococcus sonorensis Type Strain KR-87, a Biofilm Producing Representative of the Genus Deinococcus.</title>
        <authorList>
            <person name="Boren L.S."/>
            <person name="Grosso R.A."/>
            <person name="Hugenberg-Cox A.N."/>
            <person name="Hill J.T.E."/>
            <person name="Albert C.M."/>
            <person name="Tuohy J.M."/>
        </authorList>
    </citation>
    <scope>NUCLEOTIDE SEQUENCE</scope>
    <source>
        <strain evidence="5">KR-87</strain>
        <plasmid evidence="5">pDson04</plasmid>
    </source>
</reference>
<dbReference type="AlphaFoldDB" id="A0AAU7U4K7"/>
<accession>A0AAU7U4K7</accession>
<dbReference type="GO" id="GO:0000160">
    <property type="term" value="P:phosphorelay signal transduction system"/>
    <property type="evidence" value="ECO:0007669"/>
    <property type="project" value="InterPro"/>
</dbReference>
<comment type="similarity">
    <text evidence="1">Belongs to the AfsR/DnrI/RedD regulatory family.</text>
</comment>
<dbReference type="RefSeq" id="WP_350240821.1">
    <property type="nucleotide sequence ID" value="NZ_CP158296.1"/>
</dbReference>
<dbReference type="Gene3D" id="3.40.50.300">
    <property type="entry name" value="P-loop containing nucleotide triphosphate hydrolases"/>
    <property type="match status" value="1"/>
</dbReference>